<keyword evidence="2" id="KW-0732">Signal</keyword>
<dbReference type="GO" id="GO:0000030">
    <property type="term" value="F:mannosyltransferase activity"/>
    <property type="evidence" value="ECO:0007669"/>
    <property type="project" value="TreeGrafter"/>
</dbReference>
<dbReference type="GO" id="GO:0051999">
    <property type="term" value="P:mannosyl-inositol phosphorylceramide biosynthetic process"/>
    <property type="evidence" value="ECO:0007669"/>
    <property type="project" value="TreeGrafter"/>
</dbReference>
<proteinExistence type="predicted"/>
<sequence length="532" mass="59306">SGPDRVHVAPVVLRLRVLLGVSVDLRGASQEESSSGPLSQAEHVDASWTQTRLNKQRINDVVMQQFKVGVANPVLNVVPPASEKIVGHNNCMPGAQQGISQVAANKTGATVGNWRFSKADTRRFKVSISLMLDDEASDGALRKCSGAALCCLLILIVILVQILNGTEGGIYFVTAGRNWFGYDNIDSGFSDDPIVERKIGDIIRLEEGLLPMRIRNLSRSGCGNRIPPLLHQIYSSDKLPVDYRASISACLRLNPQFSYMLWTDEDAKQFMRTHYAQFIGLFNSYKQPLQRSDALRYFILHQFGGVYLDMDVHCLRPMDSLVSKETCFFDQERPEQSRILHGVDFAVMNSAIGCVRRHPFLEQVLRNLQAARHNADIIRTTGPLYLTSQLKLFQRNYLISQRGGLRVLQPYVFSPLPDRSAGLRDICSRLTKHQLTARQPPSTSAQLKLDACQQLVEANSSAWITDRTLAIHRFLHLGYAGHSARHRHRFPVDSLFPLVTTATKTESGVGARTVGQFSRLTKAELNELASGL</sequence>
<dbReference type="PANTHER" id="PTHR32385:SF15">
    <property type="entry name" value="INOSITOL PHOSPHOCERAMIDE MANNOSYLTRANSFERASE 1"/>
    <property type="match status" value="1"/>
</dbReference>
<dbReference type="InterPro" id="IPR029044">
    <property type="entry name" value="Nucleotide-diphossugar_trans"/>
</dbReference>
<dbReference type="SUPFAM" id="SSF53448">
    <property type="entry name" value="Nucleotide-diphospho-sugar transferases"/>
    <property type="match status" value="1"/>
</dbReference>
<keyword evidence="3" id="KW-1185">Reference proteome</keyword>
<evidence type="ECO:0000313" key="4">
    <source>
        <dbReference type="WBParaSite" id="maker-uti_cns_0017524-snap-gene-0.2-mRNA-1"/>
    </source>
</evidence>
<dbReference type="Gene3D" id="3.90.550.20">
    <property type="match status" value="1"/>
</dbReference>
<evidence type="ECO:0000256" key="1">
    <source>
        <dbReference type="ARBA" id="ARBA00022679"/>
    </source>
</evidence>
<reference evidence="4" key="1">
    <citation type="submission" date="2016-11" db="UniProtKB">
        <authorList>
            <consortium name="WormBaseParasite"/>
        </authorList>
    </citation>
    <scope>IDENTIFICATION</scope>
</reference>
<dbReference type="Proteomes" id="UP000095280">
    <property type="component" value="Unplaced"/>
</dbReference>
<evidence type="ECO:0000313" key="3">
    <source>
        <dbReference type="Proteomes" id="UP000095280"/>
    </source>
</evidence>
<protein>
    <submittedName>
        <fullName evidence="4">Alpha-1,4-N-acetylglucosaminyltransferase</fullName>
    </submittedName>
</protein>
<dbReference type="GO" id="GO:0016020">
    <property type="term" value="C:membrane"/>
    <property type="evidence" value="ECO:0007669"/>
    <property type="project" value="GOC"/>
</dbReference>
<accession>A0A1I8IW34</accession>
<dbReference type="WBParaSite" id="maker-uti_cns_0017524-snap-gene-0.2-mRNA-1">
    <property type="protein sequence ID" value="maker-uti_cns_0017524-snap-gene-0.2-mRNA-1"/>
    <property type="gene ID" value="maker-uti_cns_0017524-snap-gene-0.2"/>
</dbReference>
<dbReference type="PANTHER" id="PTHR32385">
    <property type="entry name" value="MANNOSYL PHOSPHORYLINOSITOL CERAMIDE SYNTHASE"/>
    <property type="match status" value="1"/>
</dbReference>
<keyword evidence="1" id="KW-0808">Transferase</keyword>
<dbReference type="AlphaFoldDB" id="A0A1I8IW34"/>
<feature type="signal peptide" evidence="2">
    <location>
        <begin position="1"/>
        <end position="20"/>
    </location>
</feature>
<organism evidence="3 4">
    <name type="scientific">Macrostomum lignano</name>
    <dbReference type="NCBI Taxonomy" id="282301"/>
    <lineage>
        <taxon>Eukaryota</taxon>
        <taxon>Metazoa</taxon>
        <taxon>Spiralia</taxon>
        <taxon>Lophotrochozoa</taxon>
        <taxon>Platyhelminthes</taxon>
        <taxon>Rhabditophora</taxon>
        <taxon>Macrostomorpha</taxon>
        <taxon>Macrostomida</taxon>
        <taxon>Macrostomidae</taxon>
        <taxon>Macrostomum</taxon>
    </lineage>
</organism>
<evidence type="ECO:0000256" key="2">
    <source>
        <dbReference type="SAM" id="SignalP"/>
    </source>
</evidence>
<dbReference type="Pfam" id="PF04488">
    <property type="entry name" value="Gly_transf_sug"/>
    <property type="match status" value="1"/>
</dbReference>
<dbReference type="InterPro" id="IPR051706">
    <property type="entry name" value="Glycosyltransferase_domain"/>
</dbReference>
<name>A0A1I8IW34_9PLAT</name>
<dbReference type="InterPro" id="IPR007577">
    <property type="entry name" value="GlycoTrfase_DXD_sugar-bd_CS"/>
</dbReference>
<feature type="chain" id="PRO_5009321299" evidence="2">
    <location>
        <begin position="21"/>
        <end position="532"/>
    </location>
</feature>